<evidence type="ECO:0000313" key="3">
    <source>
        <dbReference type="Proteomes" id="UP000824120"/>
    </source>
</evidence>
<sequence length="262" mass="29311">MGTEGRNDELASLPQPKVADSSPYSLHPSDYPGLIFVTNPLSENGENYFTWSMSTPSCTCGCICGASKKMQSMREEEKVFDFLMGLDDTFSTQILSVDPLPNLGRAYAITTQKEKQRFVAVNHIFTIEAIALLTREGETRQRKVEDWIRHQFPPCIHYGRRANHSKDYCYRVIGHPPNWCKPGKKNNKPTNNDHIQFRDQMQFRGHQKNQKEPNALAGTTLAATIKEAMSPIPGLTHAQHQQLLLLLGNNGASTGNSSQGHA</sequence>
<keyword evidence="3" id="KW-1185">Reference proteome</keyword>
<protein>
    <submittedName>
        <fullName evidence="2">Uncharacterized protein</fullName>
    </submittedName>
</protein>
<comment type="caution">
    <text evidence="2">The sequence shown here is derived from an EMBL/GenBank/DDBJ whole genome shotgun (WGS) entry which is preliminary data.</text>
</comment>
<organism evidence="2 3">
    <name type="scientific">Solanum commersonii</name>
    <name type="common">Commerson's wild potato</name>
    <name type="synonym">Commerson's nightshade</name>
    <dbReference type="NCBI Taxonomy" id="4109"/>
    <lineage>
        <taxon>Eukaryota</taxon>
        <taxon>Viridiplantae</taxon>
        <taxon>Streptophyta</taxon>
        <taxon>Embryophyta</taxon>
        <taxon>Tracheophyta</taxon>
        <taxon>Spermatophyta</taxon>
        <taxon>Magnoliopsida</taxon>
        <taxon>eudicotyledons</taxon>
        <taxon>Gunneridae</taxon>
        <taxon>Pentapetalae</taxon>
        <taxon>asterids</taxon>
        <taxon>lamiids</taxon>
        <taxon>Solanales</taxon>
        <taxon>Solanaceae</taxon>
        <taxon>Solanoideae</taxon>
        <taxon>Solaneae</taxon>
        <taxon>Solanum</taxon>
    </lineage>
</organism>
<dbReference type="OrthoDB" id="1306078at2759"/>
<feature type="region of interest" description="Disordered" evidence="1">
    <location>
        <begin position="1"/>
        <end position="25"/>
    </location>
</feature>
<evidence type="ECO:0000313" key="2">
    <source>
        <dbReference type="EMBL" id="KAG5614585.1"/>
    </source>
</evidence>
<dbReference type="AlphaFoldDB" id="A0A9J5ZQV9"/>
<reference evidence="2 3" key="1">
    <citation type="submission" date="2020-09" db="EMBL/GenBank/DDBJ databases">
        <title>De no assembly of potato wild relative species, Solanum commersonii.</title>
        <authorList>
            <person name="Cho K."/>
        </authorList>
    </citation>
    <scope>NUCLEOTIDE SEQUENCE [LARGE SCALE GENOMIC DNA]</scope>
    <source>
        <strain evidence="2">LZ3.2</strain>
        <tissue evidence="2">Leaf</tissue>
    </source>
</reference>
<dbReference type="EMBL" id="JACXVP010000003">
    <property type="protein sequence ID" value="KAG5614585.1"/>
    <property type="molecule type" value="Genomic_DNA"/>
</dbReference>
<evidence type="ECO:0000256" key="1">
    <source>
        <dbReference type="SAM" id="MobiDB-lite"/>
    </source>
</evidence>
<name>A0A9J5ZQV9_SOLCO</name>
<accession>A0A9J5ZQV9</accession>
<gene>
    <name evidence="2" type="ORF">H5410_014409</name>
</gene>
<dbReference type="PANTHER" id="PTHR34222:SF88">
    <property type="entry name" value="ZINC FINGER, CCHC-TYPE"/>
    <property type="match status" value="1"/>
</dbReference>
<proteinExistence type="predicted"/>
<dbReference type="PANTHER" id="PTHR34222">
    <property type="entry name" value="GAG_PRE-INTEGRS DOMAIN-CONTAINING PROTEIN"/>
    <property type="match status" value="1"/>
</dbReference>
<dbReference type="Proteomes" id="UP000824120">
    <property type="component" value="Chromosome 3"/>
</dbReference>